<evidence type="ECO:0000313" key="1">
    <source>
        <dbReference type="Proteomes" id="UP000887578"/>
    </source>
</evidence>
<organism evidence="1 2">
    <name type="scientific">Panagrolaimus davidi</name>
    <dbReference type="NCBI Taxonomy" id="227884"/>
    <lineage>
        <taxon>Eukaryota</taxon>
        <taxon>Metazoa</taxon>
        <taxon>Ecdysozoa</taxon>
        <taxon>Nematoda</taxon>
        <taxon>Chromadorea</taxon>
        <taxon>Rhabditida</taxon>
        <taxon>Tylenchina</taxon>
        <taxon>Panagrolaimomorpha</taxon>
        <taxon>Panagrolaimoidea</taxon>
        <taxon>Panagrolaimidae</taxon>
        <taxon>Panagrolaimus</taxon>
    </lineage>
</organism>
<reference evidence="2" key="1">
    <citation type="submission" date="2022-11" db="UniProtKB">
        <authorList>
            <consortium name="WormBaseParasite"/>
        </authorList>
    </citation>
    <scope>IDENTIFICATION</scope>
</reference>
<evidence type="ECO:0000313" key="2">
    <source>
        <dbReference type="WBParaSite" id="PDA_v2.g5225.t1"/>
    </source>
</evidence>
<dbReference type="Proteomes" id="UP000887578">
    <property type="component" value="Unplaced"/>
</dbReference>
<keyword evidence="1" id="KW-1185">Reference proteome</keyword>
<protein>
    <submittedName>
        <fullName evidence="2">Uncharacterized protein</fullName>
    </submittedName>
</protein>
<proteinExistence type="predicted"/>
<accession>A0A914QN67</accession>
<dbReference type="AlphaFoldDB" id="A0A914QN67"/>
<name>A0A914QN67_9BILA</name>
<sequence length="236" mass="27267">MFAAYKNKKQLIGFISTFGGASAVIIIDSITEKLVHYFPFEPENAKTFVDEFVISNFGNDIFKAFIVDLFGQSFKDTNFFVSYNFCNALKEKFIQLQIPFYFISQESYLYSSLLIATKIDLNFGEIVTLVVPKNNTKFDVAEFKFTKIGYNLIQEKSITIDLKAKPQILKQQILGTSIPDKIVFASHGAKKFPYKKVFKSMNFAVFDCCLRCHREKFAVETCKWIWIKHMSNTNFQ</sequence>
<dbReference type="WBParaSite" id="PDA_v2.g5225.t1">
    <property type="protein sequence ID" value="PDA_v2.g5225.t1"/>
    <property type="gene ID" value="PDA_v2.g5225"/>
</dbReference>